<keyword evidence="7 9" id="KW-0408">Iron</keyword>
<comment type="pathway">
    <text evidence="2">Secondary metabolite biosynthesis.</text>
</comment>
<evidence type="ECO:0000256" key="8">
    <source>
        <dbReference type="ARBA" id="ARBA00023033"/>
    </source>
</evidence>
<dbReference type="InterPro" id="IPR036396">
    <property type="entry name" value="Cyt_P450_sf"/>
</dbReference>
<evidence type="ECO:0000313" key="11">
    <source>
        <dbReference type="EMBL" id="KAJ7367004.1"/>
    </source>
</evidence>
<dbReference type="PROSITE" id="PS00086">
    <property type="entry name" value="CYTOCHROME_P450"/>
    <property type="match status" value="1"/>
</dbReference>
<sequence>MVGIFILSPVSHPAPKCPGIKPTKVSPSNKYSIMALHYYLPAAVVLTMLAVAELSRRWRATRLLYPPGPKPRFITGNLHEIPAESAWITYTEWGKQYGDIVHAQAFGNHILILNSVKVAMELLEKRARIYSDRPALPMIPLTGLEFNLAVMPHGEKWRQYRRLFHQHFRRDAIAAYHPIQLRKIHNLLRDLLATPESFVEHAKTLAAAVIMATIYGYDIEPKNDRFVYLAEEGIKRFAEVMLPGSFGAVNTFPFLRHLPSWFPGCGFHQYARDASKLLDEMKNAPFDFVRQSMRDGVDRLSVLSKLLQHNDTHGGSKELEQSFKDVTAVAYAAAADTTSATIVVFIMAMALYPEVARKAQDEIDAVVGCGCLPEFEHKSQLPYCEALVREVFRWRPIVPMGVPHSTTEDDIYEGYFIPKGTVVLSNIWAMVHDESMYPNSDQFNPERFLNADGQLNADDHILGFGFGRRVCAGRHAADATVWGAVVSILSTFNIAKAKDETGKEIEIKIEFTGDLVSHPKPFKCVITPRSDTTRQLVESITDV</sequence>
<comment type="cofactor">
    <cofactor evidence="1 9">
        <name>heme</name>
        <dbReference type="ChEBI" id="CHEBI:30413"/>
    </cofactor>
</comment>
<evidence type="ECO:0000256" key="1">
    <source>
        <dbReference type="ARBA" id="ARBA00001971"/>
    </source>
</evidence>
<keyword evidence="6 10" id="KW-0560">Oxidoreductase</keyword>
<evidence type="ECO:0000256" key="4">
    <source>
        <dbReference type="ARBA" id="ARBA00022617"/>
    </source>
</evidence>
<keyword evidence="4 9" id="KW-0349">Heme</keyword>
<dbReference type="GO" id="GO:0004497">
    <property type="term" value="F:monooxygenase activity"/>
    <property type="evidence" value="ECO:0007669"/>
    <property type="project" value="UniProtKB-KW"/>
</dbReference>
<dbReference type="Proteomes" id="UP001218218">
    <property type="component" value="Unassembled WGS sequence"/>
</dbReference>
<dbReference type="PANTHER" id="PTHR46300:SF7">
    <property type="entry name" value="P450, PUTATIVE (EUROFUNG)-RELATED"/>
    <property type="match status" value="1"/>
</dbReference>
<evidence type="ECO:0000256" key="9">
    <source>
        <dbReference type="PIRSR" id="PIRSR602401-1"/>
    </source>
</evidence>
<dbReference type="AlphaFoldDB" id="A0AAD7AS91"/>
<evidence type="ECO:0000256" key="6">
    <source>
        <dbReference type="ARBA" id="ARBA00023002"/>
    </source>
</evidence>
<dbReference type="CDD" id="cd11065">
    <property type="entry name" value="CYP64-like"/>
    <property type="match status" value="1"/>
</dbReference>
<dbReference type="GO" id="GO:0020037">
    <property type="term" value="F:heme binding"/>
    <property type="evidence" value="ECO:0007669"/>
    <property type="project" value="InterPro"/>
</dbReference>
<feature type="binding site" description="axial binding residue" evidence="9">
    <location>
        <position position="471"/>
    </location>
    <ligand>
        <name>heme</name>
        <dbReference type="ChEBI" id="CHEBI:30413"/>
    </ligand>
    <ligandPart>
        <name>Fe</name>
        <dbReference type="ChEBI" id="CHEBI:18248"/>
    </ligandPart>
</feature>
<gene>
    <name evidence="11" type="ORF">DFH08DRAFT_929699</name>
</gene>
<comment type="similarity">
    <text evidence="3 10">Belongs to the cytochrome P450 family.</text>
</comment>
<protein>
    <submittedName>
        <fullName evidence="11">Cytochrome P450</fullName>
    </submittedName>
</protein>
<evidence type="ECO:0000256" key="5">
    <source>
        <dbReference type="ARBA" id="ARBA00022723"/>
    </source>
</evidence>
<dbReference type="InterPro" id="IPR002401">
    <property type="entry name" value="Cyt_P450_E_grp-I"/>
</dbReference>
<dbReference type="GO" id="GO:0005506">
    <property type="term" value="F:iron ion binding"/>
    <property type="evidence" value="ECO:0007669"/>
    <property type="project" value="InterPro"/>
</dbReference>
<dbReference type="PRINTS" id="PR00463">
    <property type="entry name" value="EP450I"/>
</dbReference>
<dbReference type="InterPro" id="IPR050364">
    <property type="entry name" value="Cytochrome_P450_fung"/>
</dbReference>
<proteinExistence type="inferred from homology"/>
<evidence type="ECO:0000256" key="3">
    <source>
        <dbReference type="ARBA" id="ARBA00010617"/>
    </source>
</evidence>
<evidence type="ECO:0000256" key="2">
    <source>
        <dbReference type="ARBA" id="ARBA00005179"/>
    </source>
</evidence>
<accession>A0AAD7AS91</accession>
<dbReference type="EMBL" id="JARIHO010000002">
    <property type="protein sequence ID" value="KAJ7367004.1"/>
    <property type="molecule type" value="Genomic_DNA"/>
</dbReference>
<evidence type="ECO:0000256" key="10">
    <source>
        <dbReference type="RuleBase" id="RU000461"/>
    </source>
</evidence>
<dbReference type="Gene3D" id="1.10.630.10">
    <property type="entry name" value="Cytochrome P450"/>
    <property type="match status" value="1"/>
</dbReference>
<dbReference type="InterPro" id="IPR001128">
    <property type="entry name" value="Cyt_P450"/>
</dbReference>
<keyword evidence="8 10" id="KW-0503">Monooxygenase</keyword>
<dbReference type="PANTHER" id="PTHR46300">
    <property type="entry name" value="P450, PUTATIVE (EUROFUNG)-RELATED-RELATED"/>
    <property type="match status" value="1"/>
</dbReference>
<dbReference type="SUPFAM" id="SSF48264">
    <property type="entry name" value="Cytochrome P450"/>
    <property type="match status" value="1"/>
</dbReference>
<organism evidence="11 12">
    <name type="scientific">Mycena albidolilacea</name>
    <dbReference type="NCBI Taxonomy" id="1033008"/>
    <lineage>
        <taxon>Eukaryota</taxon>
        <taxon>Fungi</taxon>
        <taxon>Dikarya</taxon>
        <taxon>Basidiomycota</taxon>
        <taxon>Agaricomycotina</taxon>
        <taxon>Agaricomycetes</taxon>
        <taxon>Agaricomycetidae</taxon>
        <taxon>Agaricales</taxon>
        <taxon>Marasmiineae</taxon>
        <taxon>Mycenaceae</taxon>
        <taxon>Mycena</taxon>
    </lineage>
</organism>
<dbReference type="Pfam" id="PF00067">
    <property type="entry name" value="p450"/>
    <property type="match status" value="1"/>
</dbReference>
<comment type="caution">
    <text evidence="11">The sequence shown here is derived from an EMBL/GenBank/DDBJ whole genome shotgun (WGS) entry which is preliminary data.</text>
</comment>
<evidence type="ECO:0000256" key="7">
    <source>
        <dbReference type="ARBA" id="ARBA00023004"/>
    </source>
</evidence>
<dbReference type="GO" id="GO:0016705">
    <property type="term" value="F:oxidoreductase activity, acting on paired donors, with incorporation or reduction of molecular oxygen"/>
    <property type="evidence" value="ECO:0007669"/>
    <property type="project" value="InterPro"/>
</dbReference>
<reference evidence="11" key="1">
    <citation type="submission" date="2023-03" db="EMBL/GenBank/DDBJ databases">
        <title>Massive genome expansion in bonnet fungi (Mycena s.s.) driven by repeated elements and novel gene families across ecological guilds.</title>
        <authorList>
            <consortium name="Lawrence Berkeley National Laboratory"/>
            <person name="Harder C.B."/>
            <person name="Miyauchi S."/>
            <person name="Viragh M."/>
            <person name="Kuo A."/>
            <person name="Thoen E."/>
            <person name="Andreopoulos B."/>
            <person name="Lu D."/>
            <person name="Skrede I."/>
            <person name="Drula E."/>
            <person name="Henrissat B."/>
            <person name="Morin E."/>
            <person name="Kohler A."/>
            <person name="Barry K."/>
            <person name="LaButti K."/>
            <person name="Morin E."/>
            <person name="Salamov A."/>
            <person name="Lipzen A."/>
            <person name="Mereny Z."/>
            <person name="Hegedus B."/>
            <person name="Baldrian P."/>
            <person name="Stursova M."/>
            <person name="Weitz H."/>
            <person name="Taylor A."/>
            <person name="Grigoriev I.V."/>
            <person name="Nagy L.G."/>
            <person name="Martin F."/>
            <person name="Kauserud H."/>
        </authorList>
    </citation>
    <scope>NUCLEOTIDE SEQUENCE</scope>
    <source>
        <strain evidence="11">CBHHK002</strain>
    </source>
</reference>
<keyword evidence="5 9" id="KW-0479">Metal-binding</keyword>
<evidence type="ECO:0000313" key="12">
    <source>
        <dbReference type="Proteomes" id="UP001218218"/>
    </source>
</evidence>
<keyword evidence="12" id="KW-1185">Reference proteome</keyword>
<dbReference type="InterPro" id="IPR017972">
    <property type="entry name" value="Cyt_P450_CS"/>
</dbReference>
<name>A0AAD7AS91_9AGAR</name>